<dbReference type="GO" id="GO:0009664">
    <property type="term" value="P:plant-type cell wall organization"/>
    <property type="evidence" value="ECO:0007669"/>
    <property type="project" value="InterPro"/>
</dbReference>
<dbReference type="InterPro" id="IPR007118">
    <property type="entry name" value="Expan_Lol_pI"/>
</dbReference>
<dbReference type="AlphaFoldDB" id="A0A2P5DIF6"/>
<organism evidence="4 5">
    <name type="scientific">Trema orientale</name>
    <name type="common">Charcoal tree</name>
    <name type="synonym">Celtis orientalis</name>
    <dbReference type="NCBI Taxonomy" id="63057"/>
    <lineage>
        <taxon>Eukaryota</taxon>
        <taxon>Viridiplantae</taxon>
        <taxon>Streptophyta</taxon>
        <taxon>Embryophyta</taxon>
        <taxon>Tracheophyta</taxon>
        <taxon>Spermatophyta</taxon>
        <taxon>Magnoliopsida</taxon>
        <taxon>eudicotyledons</taxon>
        <taxon>Gunneridae</taxon>
        <taxon>Pentapetalae</taxon>
        <taxon>rosids</taxon>
        <taxon>fabids</taxon>
        <taxon>Rosales</taxon>
        <taxon>Cannabaceae</taxon>
        <taxon>Trema</taxon>
    </lineage>
</organism>
<accession>A0A2P5DIF6</accession>
<feature type="non-terminal residue" evidence="4">
    <location>
        <position position="1"/>
    </location>
</feature>
<dbReference type="OrthoDB" id="1709768at2759"/>
<evidence type="ECO:0000256" key="1">
    <source>
        <dbReference type="ARBA" id="ARBA00023316"/>
    </source>
</evidence>
<comment type="caution">
    <text evidence="4">The sequence shown here is derived from an EMBL/GenBank/DDBJ whole genome shotgun (WGS) entry which is preliminary data.</text>
</comment>
<sequence length="132" mass="14165">LDPSWPRPRLSQGPEGLDSADGYGNLYSQGYGVNTATLSTALFNNGLSCRACFEIKCADKMSQSDIRKWFTKAHEKGNNNAAAKPAKSAPPPLKATEKSYQAKSQLAKSEIPEGAPDCLASLTFVINGTLDR</sequence>
<dbReference type="InterPro" id="IPR036908">
    <property type="entry name" value="RlpA-like_sf"/>
</dbReference>
<evidence type="ECO:0000313" key="5">
    <source>
        <dbReference type="Proteomes" id="UP000237000"/>
    </source>
</evidence>
<name>A0A2P5DIF6_TREOI</name>
<dbReference type="PRINTS" id="PR01225">
    <property type="entry name" value="EXPANSNFAMLY"/>
</dbReference>
<proteinExistence type="predicted"/>
<protein>
    <submittedName>
        <fullName evidence="4">Expansin/Lol pI</fullName>
    </submittedName>
</protein>
<dbReference type="Proteomes" id="UP000237000">
    <property type="component" value="Unassembled WGS sequence"/>
</dbReference>
<dbReference type="GO" id="GO:0005576">
    <property type="term" value="C:extracellular region"/>
    <property type="evidence" value="ECO:0007669"/>
    <property type="project" value="InterPro"/>
</dbReference>
<dbReference type="Gene3D" id="2.40.40.10">
    <property type="entry name" value="RlpA-like domain"/>
    <property type="match status" value="1"/>
</dbReference>
<feature type="region of interest" description="Disordered" evidence="2">
    <location>
        <begin position="76"/>
        <end position="109"/>
    </location>
</feature>
<feature type="compositionally biased region" description="Polar residues" evidence="2">
    <location>
        <begin position="98"/>
        <end position="107"/>
    </location>
</feature>
<evidence type="ECO:0000256" key="2">
    <source>
        <dbReference type="SAM" id="MobiDB-lite"/>
    </source>
</evidence>
<evidence type="ECO:0000259" key="3">
    <source>
        <dbReference type="PROSITE" id="PS50842"/>
    </source>
</evidence>
<evidence type="ECO:0000313" key="4">
    <source>
        <dbReference type="EMBL" id="PON73064.1"/>
    </source>
</evidence>
<dbReference type="InParanoid" id="A0A2P5DIF6"/>
<dbReference type="PROSITE" id="PS50842">
    <property type="entry name" value="EXPANSIN_EG45"/>
    <property type="match status" value="1"/>
</dbReference>
<keyword evidence="5" id="KW-1185">Reference proteome</keyword>
<dbReference type="InterPro" id="IPR007112">
    <property type="entry name" value="Expansin/allergen_DPBB_dom"/>
</dbReference>
<keyword evidence="1" id="KW-0961">Cell wall biogenesis/degradation</keyword>
<reference evidence="5" key="1">
    <citation type="submission" date="2016-06" db="EMBL/GenBank/DDBJ databases">
        <title>Parallel loss of symbiosis genes in relatives of nitrogen-fixing non-legume Parasponia.</title>
        <authorList>
            <person name="Van Velzen R."/>
            <person name="Holmer R."/>
            <person name="Bu F."/>
            <person name="Rutten L."/>
            <person name="Van Zeijl A."/>
            <person name="Liu W."/>
            <person name="Santuari L."/>
            <person name="Cao Q."/>
            <person name="Sharma T."/>
            <person name="Shen D."/>
            <person name="Roswanjaya Y."/>
            <person name="Wardhani T."/>
            <person name="Kalhor M.S."/>
            <person name="Jansen J."/>
            <person name="Van den Hoogen J."/>
            <person name="Gungor B."/>
            <person name="Hartog M."/>
            <person name="Hontelez J."/>
            <person name="Verver J."/>
            <person name="Yang W.-C."/>
            <person name="Schijlen E."/>
            <person name="Repin R."/>
            <person name="Schilthuizen M."/>
            <person name="Schranz E."/>
            <person name="Heidstra R."/>
            <person name="Miyata K."/>
            <person name="Fedorova E."/>
            <person name="Kohlen W."/>
            <person name="Bisseling T."/>
            <person name="Smit S."/>
            <person name="Geurts R."/>
        </authorList>
    </citation>
    <scope>NUCLEOTIDE SEQUENCE [LARGE SCALE GENOMIC DNA]</scope>
    <source>
        <strain evidence="5">cv. RG33-2</strain>
    </source>
</reference>
<dbReference type="InterPro" id="IPR002963">
    <property type="entry name" value="Expansin"/>
</dbReference>
<feature type="compositionally biased region" description="Low complexity" evidence="2">
    <location>
        <begin position="78"/>
        <end position="87"/>
    </location>
</feature>
<dbReference type="EMBL" id="JXTC01000268">
    <property type="protein sequence ID" value="PON73064.1"/>
    <property type="molecule type" value="Genomic_DNA"/>
</dbReference>
<dbReference type="PANTHER" id="PTHR31867">
    <property type="entry name" value="EXPANSIN-A15"/>
    <property type="match status" value="1"/>
</dbReference>
<dbReference type="STRING" id="63057.A0A2P5DIF6"/>
<feature type="domain" description="Expansin-like EG45" evidence="3">
    <location>
        <begin position="18"/>
        <end position="59"/>
    </location>
</feature>
<gene>
    <name evidence="4" type="ORF">TorRG33x02_250400</name>
</gene>
<dbReference type="SUPFAM" id="SSF50685">
    <property type="entry name" value="Barwin-like endoglucanases"/>
    <property type="match status" value="1"/>
</dbReference>